<keyword evidence="3 5" id="KW-0378">Hydrolase</keyword>
<dbReference type="Pfam" id="PF16875">
    <property type="entry name" value="Glyco_hydro_36N"/>
    <property type="match status" value="1"/>
</dbReference>
<dbReference type="InterPro" id="IPR002252">
    <property type="entry name" value="Glyco_hydro_36"/>
</dbReference>
<dbReference type="Pfam" id="PF02065">
    <property type="entry name" value="Melibiase"/>
    <property type="match status" value="1"/>
</dbReference>
<dbReference type="Gene3D" id="3.20.20.70">
    <property type="entry name" value="Aldolase class I"/>
    <property type="match status" value="1"/>
</dbReference>
<dbReference type="EC" id="3.2.1.22" evidence="2 5"/>
<evidence type="ECO:0000256" key="4">
    <source>
        <dbReference type="ARBA" id="ARBA00023295"/>
    </source>
</evidence>
<keyword evidence="8" id="KW-1185">Reference proteome</keyword>
<dbReference type="Proteomes" id="UP001163255">
    <property type="component" value="Chromosome"/>
</dbReference>
<organism evidence="7 8">
    <name type="scientific">Endozoicomonas euniceicola</name>
    <dbReference type="NCBI Taxonomy" id="1234143"/>
    <lineage>
        <taxon>Bacteria</taxon>
        <taxon>Pseudomonadati</taxon>
        <taxon>Pseudomonadota</taxon>
        <taxon>Gammaproteobacteria</taxon>
        <taxon>Oceanospirillales</taxon>
        <taxon>Endozoicomonadaceae</taxon>
        <taxon>Endozoicomonas</taxon>
    </lineage>
</organism>
<evidence type="ECO:0000313" key="8">
    <source>
        <dbReference type="Proteomes" id="UP001163255"/>
    </source>
</evidence>
<dbReference type="RefSeq" id="WP_262598336.1">
    <property type="nucleotide sequence ID" value="NZ_CP103300.1"/>
</dbReference>
<evidence type="ECO:0000259" key="6">
    <source>
        <dbReference type="Pfam" id="PF16875"/>
    </source>
</evidence>
<dbReference type="InterPro" id="IPR031704">
    <property type="entry name" value="Glyco_hydro_36_N"/>
</dbReference>
<proteinExistence type="inferred from homology"/>
<dbReference type="SUPFAM" id="SSF51445">
    <property type="entry name" value="(Trans)glycosidases"/>
    <property type="match status" value="1"/>
</dbReference>
<comment type="catalytic activity">
    <reaction evidence="1 5">
        <text>Hydrolysis of terminal, non-reducing alpha-D-galactose residues in alpha-D-galactosides, including galactose oligosaccharides, galactomannans and galactolipids.</text>
        <dbReference type="EC" id="3.2.1.22"/>
    </reaction>
</comment>
<dbReference type="GO" id="GO:0004557">
    <property type="term" value="F:alpha-galactosidase activity"/>
    <property type="evidence" value="ECO:0007669"/>
    <property type="project" value="UniProtKB-EC"/>
</dbReference>
<name>A0ABY6GTZ2_9GAMM</name>
<dbReference type="InterPro" id="IPR013785">
    <property type="entry name" value="Aldolase_TIM"/>
</dbReference>
<dbReference type="PIRSF" id="PIRSF005536">
    <property type="entry name" value="Agal"/>
    <property type="match status" value="1"/>
</dbReference>
<dbReference type="InterPro" id="IPR017853">
    <property type="entry name" value="GH"/>
</dbReference>
<comment type="similarity">
    <text evidence="5">Belongs to the glycosyl hydrolase.</text>
</comment>
<evidence type="ECO:0000256" key="3">
    <source>
        <dbReference type="ARBA" id="ARBA00022801"/>
    </source>
</evidence>
<protein>
    <recommendedName>
        <fullName evidence="2 5">Alpha-galactosidase</fullName>
        <ecNumber evidence="2 5">3.2.1.22</ecNumber>
    </recommendedName>
</protein>
<evidence type="ECO:0000313" key="7">
    <source>
        <dbReference type="EMBL" id="UYM16037.1"/>
    </source>
</evidence>
<reference evidence="7" key="1">
    <citation type="submission" date="2022-10" db="EMBL/GenBank/DDBJ databases">
        <title>Completed Genome Sequence of two octocoral isolated bacterium, Endozoicomonas euniceicola EF212T and Endozoicomonas gorgoniicola PS125T.</title>
        <authorList>
            <person name="Chiou Y.-J."/>
            <person name="Chen Y.-H."/>
        </authorList>
    </citation>
    <scope>NUCLEOTIDE SEQUENCE</scope>
    <source>
        <strain evidence="7">EF212</strain>
    </source>
</reference>
<dbReference type="CDD" id="cd14791">
    <property type="entry name" value="GH36"/>
    <property type="match status" value="1"/>
</dbReference>
<keyword evidence="4 5" id="KW-0326">Glycosidase</keyword>
<evidence type="ECO:0000256" key="5">
    <source>
        <dbReference type="PIRNR" id="PIRNR005536"/>
    </source>
</evidence>
<dbReference type="PRINTS" id="PR00743">
    <property type="entry name" value="GLHYDRLASE36"/>
</dbReference>
<accession>A0ABY6GTZ2</accession>
<dbReference type="PANTHER" id="PTHR43053:SF3">
    <property type="entry name" value="ALPHA-GALACTOSIDASE C-RELATED"/>
    <property type="match status" value="1"/>
</dbReference>
<gene>
    <name evidence="7" type="ORF">NX720_25070</name>
</gene>
<feature type="domain" description="Glycosyl hydrolase family 36 N-terminal" evidence="6">
    <location>
        <begin position="2"/>
        <end position="228"/>
    </location>
</feature>
<dbReference type="PANTHER" id="PTHR43053">
    <property type="entry name" value="GLYCOSIDASE FAMILY 31"/>
    <property type="match status" value="1"/>
</dbReference>
<dbReference type="InterPro" id="IPR050985">
    <property type="entry name" value="Alpha-glycosidase_related"/>
</dbReference>
<evidence type="ECO:0000256" key="2">
    <source>
        <dbReference type="ARBA" id="ARBA00012755"/>
    </source>
</evidence>
<dbReference type="InterPro" id="IPR038417">
    <property type="entry name" value="Alpga-gal_N_sf"/>
</dbReference>
<dbReference type="EMBL" id="CP103300">
    <property type="protein sequence ID" value="UYM16037.1"/>
    <property type="molecule type" value="Genomic_DNA"/>
</dbReference>
<evidence type="ECO:0000256" key="1">
    <source>
        <dbReference type="ARBA" id="ARBA00001255"/>
    </source>
</evidence>
<dbReference type="InterPro" id="IPR000111">
    <property type="entry name" value="Glyco_hydro_27/36_CS"/>
</dbReference>
<dbReference type="PROSITE" id="PS00512">
    <property type="entry name" value="ALPHA_GALACTOSIDASE"/>
    <property type="match status" value="1"/>
</dbReference>
<dbReference type="Gene3D" id="2.70.98.60">
    <property type="entry name" value="alpha-galactosidase from lactobacil brevis"/>
    <property type="match status" value="1"/>
</dbReference>
<sequence length="684" mass="77840">MPEIIHWGNKVRHLSDNVLNGTQRAVSQARLDVDIPLTLCPESGRGLFSAPGIEGQRDGKDWSPVFKLDHEQVSGSSATFTVSDTTAGLQLVIELALCSRSDVLQTRMTITNLKTAPYTLNRLSNTLPLPGFATELMHFYGSWIREFHTERKDLLHGSFMQENRRGRTSHENFPGIMVGRKGFSEESGEVWGFHLGWSGNHQMRVDAKSDGRRFMQAGELLLPGEIILGEGESYTTPSLYSTYSREGLNGLSSRFHSYVRENIVSFPTSNPRPVHLNTWEGIYFNHEPSYIMKMAEGAADIGVERFIVDDGWFVGRNHERAALGDWYLDEEKYPEGLEPVISKVNELGMEFGLWVEPEMINKDSRLYQDHPEWLLQLDGYEQPTGRWQYVLDLQNPACFAYLLERLDALLTRYNIRYLKWDMNRELVQPGHNGSPAVHHQTLALYRLIDTLRSKHPLVEIESCASGGGRIDYEILKRTHRFWASDCNDALERQRIQRGIGYFFPPEVVGAHIGPEESHSTKRCHPVNIRGLTALFGHMGVELDPVQESEEQKRSMAYYIALHKKYRTLIHSGTSFRLDCIDPNRFLYGVASADEQLLAVCQSGMSHYTLPEPLRFKNLEISRQYRVSVVDMATGSFQLMKRRPEWVESGVESGIKLSGDELMNLGLSMPLLDPESMMLIHLEAC</sequence>